<keyword evidence="9" id="KW-1185">Reference proteome</keyword>
<evidence type="ECO:0000256" key="3">
    <source>
        <dbReference type="ARBA" id="ARBA00022723"/>
    </source>
</evidence>
<reference evidence="8 9" key="1">
    <citation type="submission" date="2021-06" db="EMBL/GenBank/DDBJ databases">
        <authorList>
            <person name="Palmer J.M."/>
        </authorList>
    </citation>
    <scope>NUCLEOTIDE SEQUENCE [LARGE SCALE GENOMIC DNA]</scope>
    <source>
        <strain evidence="8 9">XC_2019</strain>
        <tissue evidence="8">Muscle</tissue>
    </source>
</reference>
<dbReference type="SMART" id="SM01240">
    <property type="entry name" value="IMPDH"/>
    <property type="match status" value="1"/>
</dbReference>
<evidence type="ECO:0000256" key="1">
    <source>
        <dbReference type="ARBA" id="ARBA00004496"/>
    </source>
</evidence>
<feature type="domain" description="IMP dehydrogenase/GMP reductase" evidence="7">
    <location>
        <begin position="21"/>
        <end position="66"/>
    </location>
</feature>
<evidence type="ECO:0000313" key="9">
    <source>
        <dbReference type="Proteomes" id="UP001434883"/>
    </source>
</evidence>
<proteinExistence type="predicted"/>
<comment type="subcellular location">
    <subcellularLocation>
        <location evidence="1">Cytoplasm</location>
    </subcellularLocation>
</comment>
<evidence type="ECO:0000256" key="5">
    <source>
        <dbReference type="ARBA" id="ARBA00022749"/>
    </source>
</evidence>
<dbReference type="PANTHER" id="PTHR11911:SF121">
    <property type="entry name" value="INOSINE-5'-MONOPHOSPHATE DEHYDROGENASE 2"/>
    <property type="match status" value="1"/>
</dbReference>
<protein>
    <submittedName>
        <fullName evidence="8">Inosine-5'-monophosphate dehydrogenase 2</fullName>
    </submittedName>
</protein>
<sequence length="164" mass="17477">KLPIVNEEGSLVAIIARTDLKKNRDFPLASKDSRKQLLCGAAIGTHNDDKYRLDLLVQSGVDVVVLLVFSFTLSKTRVKLVILLSSMSIHVDSCCASVSSVLACGRPQATAVYKVSEYARRFGVPVIADGGIQTVGHVAKALALGASTGEEDGVNTLKILAFYT</sequence>
<accession>A0ABV0SBQ1</accession>
<keyword evidence="6" id="KW-0658">Purine biosynthesis</keyword>
<feature type="domain" description="IMP dehydrogenase/GMP reductase" evidence="7">
    <location>
        <begin position="99"/>
        <end position="148"/>
    </location>
</feature>
<keyword evidence="4" id="KW-0677">Repeat</keyword>
<comment type="caution">
    <text evidence="8">The sequence shown here is derived from an EMBL/GenBank/DDBJ whole genome shotgun (WGS) entry which is preliminary data.</text>
</comment>
<keyword evidence="3" id="KW-0479">Metal-binding</keyword>
<keyword evidence="2" id="KW-0963">Cytoplasm</keyword>
<evidence type="ECO:0000259" key="7">
    <source>
        <dbReference type="Pfam" id="PF00478"/>
    </source>
</evidence>
<dbReference type="InterPro" id="IPR001093">
    <property type="entry name" value="IMP_DH_GMPRt"/>
</dbReference>
<keyword evidence="5" id="KW-0332">GMP biosynthesis</keyword>
<evidence type="ECO:0000256" key="6">
    <source>
        <dbReference type="ARBA" id="ARBA00022755"/>
    </source>
</evidence>
<dbReference type="Gene3D" id="3.20.20.70">
    <property type="entry name" value="Aldolase class I"/>
    <property type="match status" value="2"/>
</dbReference>
<gene>
    <name evidence="8" type="primary">IMPDH2</name>
    <name evidence="8" type="ORF">XENOCAPTIV_026107</name>
</gene>
<evidence type="ECO:0000256" key="4">
    <source>
        <dbReference type="ARBA" id="ARBA00022737"/>
    </source>
</evidence>
<dbReference type="InterPro" id="IPR013785">
    <property type="entry name" value="Aldolase_TIM"/>
</dbReference>
<dbReference type="InterPro" id="IPR005990">
    <property type="entry name" value="IMP_DH"/>
</dbReference>
<evidence type="ECO:0000313" key="8">
    <source>
        <dbReference type="EMBL" id="MEQ2217923.1"/>
    </source>
</evidence>
<dbReference type="PANTHER" id="PTHR11911">
    <property type="entry name" value="INOSINE-5-MONOPHOSPHATE DEHYDROGENASE RELATED"/>
    <property type="match status" value="1"/>
</dbReference>
<evidence type="ECO:0000256" key="2">
    <source>
        <dbReference type="ARBA" id="ARBA00022490"/>
    </source>
</evidence>
<name>A0ABV0SBQ1_9TELE</name>
<organism evidence="8 9">
    <name type="scientific">Xenoophorus captivus</name>
    <dbReference type="NCBI Taxonomy" id="1517983"/>
    <lineage>
        <taxon>Eukaryota</taxon>
        <taxon>Metazoa</taxon>
        <taxon>Chordata</taxon>
        <taxon>Craniata</taxon>
        <taxon>Vertebrata</taxon>
        <taxon>Euteleostomi</taxon>
        <taxon>Actinopterygii</taxon>
        <taxon>Neopterygii</taxon>
        <taxon>Teleostei</taxon>
        <taxon>Neoteleostei</taxon>
        <taxon>Acanthomorphata</taxon>
        <taxon>Ovalentaria</taxon>
        <taxon>Atherinomorphae</taxon>
        <taxon>Cyprinodontiformes</taxon>
        <taxon>Goodeidae</taxon>
        <taxon>Xenoophorus</taxon>
    </lineage>
</organism>
<dbReference type="Proteomes" id="UP001434883">
    <property type="component" value="Unassembled WGS sequence"/>
</dbReference>
<dbReference type="SUPFAM" id="SSF51412">
    <property type="entry name" value="Inosine monophosphate dehydrogenase (IMPDH)"/>
    <property type="match status" value="1"/>
</dbReference>
<feature type="non-terminal residue" evidence="8">
    <location>
        <position position="1"/>
    </location>
</feature>
<dbReference type="EMBL" id="JAHRIN010076262">
    <property type="protein sequence ID" value="MEQ2217923.1"/>
    <property type="molecule type" value="Genomic_DNA"/>
</dbReference>
<dbReference type="Pfam" id="PF00478">
    <property type="entry name" value="IMPDH"/>
    <property type="match status" value="2"/>
</dbReference>